<dbReference type="Gene3D" id="3.40.140.20">
    <property type="match status" value="2"/>
</dbReference>
<keyword evidence="12" id="KW-0378">Hydrolase</keyword>
<evidence type="ECO:0000256" key="4">
    <source>
        <dbReference type="ARBA" id="ARBA00004954"/>
    </source>
</evidence>
<dbReference type="FunFam" id="3.40.140.20:FF:000003">
    <property type="entry name" value="Bifunctional purine biosynthesis protein"/>
    <property type="match status" value="1"/>
</dbReference>
<dbReference type="GO" id="GO:0005829">
    <property type="term" value="C:cytosol"/>
    <property type="evidence" value="ECO:0007669"/>
    <property type="project" value="UniProtKB-SubCell"/>
</dbReference>
<dbReference type="FunCoup" id="A0A6J2Y1C9">
    <property type="interactions" value="1701"/>
</dbReference>
<dbReference type="InterPro" id="IPR016193">
    <property type="entry name" value="Cytidine_deaminase-like"/>
</dbReference>
<comment type="pathway">
    <text evidence="3">Purine metabolism; IMP biosynthesis via de novo pathway; IMP from 5-formamido-1-(5-phospho-D-ribosyl)imidazole-4-carboxamide: step 1/1.</text>
</comment>
<evidence type="ECO:0000256" key="8">
    <source>
        <dbReference type="ARBA" id="ARBA00017905"/>
    </source>
</evidence>
<evidence type="ECO:0000256" key="10">
    <source>
        <dbReference type="ARBA" id="ARBA00022679"/>
    </source>
</evidence>
<dbReference type="UniPathway" id="UPA00074">
    <property type="reaction ID" value="UER00133"/>
</dbReference>
<dbReference type="Gene3D" id="1.10.287.440">
    <property type="match status" value="1"/>
</dbReference>
<dbReference type="GO" id="GO:0004643">
    <property type="term" value="F:phosphoribosylaminoimidazolecarboxamide formyltransferase activity"/>
    <property type="evidence" value="ECO:0007669"/>
    <property type="project" value="UniProtKB-EC"/>
</dbReference>
<keyword evidence="20" id="KW-1185">Reference proteome</keyword>
<keyword evidence="13" id="KW-0511">Multifunctional enzyme</keyword>
<dbReference type="PIRSF" id="PIRSF000414">
    <property type="entry name" value="AICARFT_IMPCHas"/>
    <property type="match status" value="1"/>
</dbReference>
<dbReference type="EC" id="2.1.2.3" evidence="6"/>
<comment type="subcellular location">
    <subcellularLocation>
        <location evidence="2">Cytoplasm</location>
        <location evidence="2">Cytosol</location>
    </subcellularLocation>
</comment>
<dbReference type="PANTHER" id="PTHR11692">
    <property type="entry name" value="BIFUNCTIONAL PURINE BIOSYNTHESIS PROTEIN PURH"/>
    <property type="match status" value="1"/>
</dbReference>
<comment type="pathway">
    <text evidence="4">Purine metabolism; IMP biosynthesis via de novo pathway; 5-formamido-1-(5-phospho-D-ribosyl)imidazole-4-carboxamide from 5-amino-1-(5-phospho-D-ribosyl)imidazole-4-carboxamide (10-formyl THF route): step 1/1.</text>
</comment>
<dbReference type="Gene3D" id="3.40.50.1380">
    <property type="entry name" value="Methylglyoxal synthase-like domain"/>
    <property type="match status" value="1"/>
</dbReference>
<dbReference type="InParanoid" id="A0A6J2Y1C9"/>
<dbReference type="InterPro" id="IPR002695">
    <property type="entry name" value="PurH-like"/>
</dbReference>
<sequence>MASTGGNIALLSVSDKRGLVELGRNLTQLGFQLVASGGTAKSLRDAGLQVKDVSDISKAPEILGGRVKTLHPAVHGGILSRLIPSDLEDLKNQNIELIRIVICNLYPFVQTVSKPNVTIPDAVENIDIGGVTLLRAAAKNHDRVTVVCDPNDYEKVLNEIKRYSNKDTSLETRKSLALKAFTHTSEYDLAITDYFRKQYSTNESQLTLRYGMNPHQKPAQLFTTLPKLPLTVVSGSPGFINLCDALNGWQLVKELKTALGLPAATSFKHVSPAGAAVGTPLSRDESKLCMVDDIHDLLTPLASAYARARGSDRMSSFGDFIALSDTCDEITARIISREVSDGIIAPGYTPEALNLLAKKKNGGYCVLQIDPTYEPDPIERRVLFGLSLEQKRNDAVIDSSLFKNVVSAKKQLPDGAVRDLIVATIALKYTQSNSVCYARDGQTIGIGAGQQSRIHCTRLAGDKADNWWLRRHPNVLNMKFKKGVKRAEISNAIDNYVNGTVGKDMDQQSFNSMFDEVPAQLTEQDKRDWISQLSGVALASDAFFPFRDNIDRAQLSGVSYVGSPVGSINDNDVIQACNDHNIVLAFTNLRLFHH</sequence>
<evidence type="ECO:0000259" key="19">
    <source>
        <dbReference type="PROSITE" id="PS51855"/>
    </source>
</evidence>
<dbReference type="SMART" id="SM00798">
    <property type="entry name" value="AICARFT_IMPCHas"/>
    <property type="match status" value="1"/>
</dbReference>
<evidence type="ECO:0000256" key="5">
    <source>
        <dbReference type="ARBA" id="ARBA00007667"/>
    </source>
</evidence>
<evidence type="ECO:0000256" key="14">
    <source>
        <dbReference type="ARBA" id="ARBA00032307"/>
    </source>
</evidence>
<dbReference type="FunFam" id="1.10.287.440:FF:000001">
    <property type="entry name" value="Bifunctional purine biosynthesis protein PURH"/>
    <property type="match status" value="1"/>
</dbReference>
<dbReference type="RefSeq" id="XP_030756729.1">
    <property type="nucleotide sequence ID" value="XM_030900869.1"/>
</dbReference>
<dbReference type="InterPro" id="IPR024050">
    <property type="entry name" value="AICAR_Tfase_insert_dom_sf"/>
</dbReference>
<dbReference type="GeneID" id="115882676"/>
<dbReference type="PANTHER" id="PTHR11692:SF0">
    <property type="entry name" value="BIFUNCTIONAL PURINE BIOSYNTHESIS PROTEIN ATIC"/>
    <property type="match status" value="1"/>
</dbReference>
<dbReference type="InterPro" id="IPR024051">
    <property type="entry name" value="AICAR_Tfase_dup_dom_sf"/>
</dbReference>
<evidence type="ECO:0000256" key="2">
    <source>
        <dbReference type="ARBA" id="ARBA00004514"/>
    </source>
</evidence>
<evidence type="ECO:0000256" key="3">
    <source>
        <dbReference type="ARBA" id="ARBA00004844"/>
    </source>
</evidence>
<evidence type="ECO:0000256" key="15">
    <source>
        <dbReference type="ARBA" id="ARBA00046691"/>
    </source>
</evidence>
<comment type="catalytic activity">
    <reaction evidence="16">
        <text>(6R)-10-formyltetrahydrofolate + 5-amino-1-(5-phospho-beta-D-ribosyl)imidazole-4-carboxamide = 5-formamido-1-(5-phospho-D-ribosyl)imidazole-4-carboxamide + (6S)-5,6,7,8-tetrahydrofolate</text>
        <dbReference type="Rhea" id="RHEA:22192"/>
        <dbReference type="ChEBI" id="CHEBI:57453"/>
        <dbReference type="ChEBI" id="CHEBI:58467"/>
        <dbReference type="ChEBI" id="CHEBI:58475"/>
        <dbReference type="ChEBI" id="CHEBI:195366"/>
        <dbReference type="EC" id="2.1.2.3"/>
    </reaction>
    <physiologicalReaction direction="left-to-right" evidence="16">
        <dbReference type="Rhea" id="RHEA:22193"/>
    </physiologicalReaction>
</comment>
<dbReference type="SUPFAM" id="SSF53927">
    <property type="entry name" value="Cytidine deaminase-like"/>
    <property type="match status" value="1"/>
</dbReference>
<evidence type="ECO:0000256" key="11">
    <source>
        <dbReference type="ARBA" id="ARBA00022755"/>
    </source>
</evidence>
<comment type="catalytic activity">
    <reaction evidence="1">
        <text>10-formyldihydrofolate + 5-amino-1-(5-phospho-beta-D-ribosyl)imidazole-4-carboxamide = 5-formamido-1-(5-phospho-D-ribosyl)imidazole-4-carboxamide + 7,8-dihydrofolate</text>
        <dbReference type="Rhea" id="RHEA:59144"/>
        <dbReference type="ChEBI" id="CHEBI:57451"/>
        <dbReference type="ChEBI" id="CHEBI:57452"/>
        <dbReference type="ChEBI" id="CHEBI:58467"/>
        <dbReference type="ChEBI" id="CHEBI:58475"/>
    </reaction>
    <physiologicalReaction direction="left-to-right" evidence="1">
        <dbReference type="Rhea" id="RHEA:59145"/>
    </physiologicalReaction>
</comment>
<comment type="similarity">
    <text evidence="5">Belongs to the PurH family.</text>
</comment>
<feature type="domain" description="MGS-like" evidence="19">
    <location>
        <begin position="1"/>
        <end position="148"/>
    </location>
</feature>
<dbReference type="AlphaFoldDB" id="A0A6J2Y1C9"/>
<dbReference type="CDD" id="cd01421">
    <property type="entry name" value="IMPCH"/>
    <property type="match status" value="1"/>
</dbReference>
<organism evidence="20 21">
    <name type="scientific">Sitophilus oryzae</name>
    <name type="common">Rice weevil</name>
    <name type="synonym">Curculio oryzae</name>
    <dbReference type="NCBI Taxonomy" id="7048"/>
    <lineage>
        <taxon>Eukaryota</taxon>
        <taxon>Metazoa</taxon>
        <taxon>Ecdysozoa</taxon>
        <taxon>Arthropoda</taxon>
        <taxon>Hexapoda</taxon>
        <taxon>Insecta</taxon>
        <taxon>Pterygota</taxon>
        <taxon>Neoptera</taxon>
        <taxon>Endopterygota</taxon>
        <taxon>Coleoptera</taxon>
        <taxon>Polyphaga</taxon>
        <taxon>Cucujiformia</taxon>
        <taxon>Curculionidae</taxon>
        <taxon>Dryophthorinae</taxon>
        <taxon>Sitophilus</taxon>
    </lineage>
</organism>
<dbReference type="HAMAP" id="MF_00139">
    <property type="entry name" value="PurH"/>
    <property type="match status" value="1"/>
</dbReference>
<evidence type="ECO:0000256" key="13">
    <source>
        <dbReference type="ARBA" id="ARBA00023268"/>
    </source>
</evidence>
<evidence type="ECO:0000256" key="16">
    <source>
        <dbReference type="ARBA" id="ARBA00047515"/>
    </source>
</evidence>
<dbReference type="InterPro" id="IPR036914">
    <property type="entry name" value="MGS-like_dom_sf"/>
</dbReference>
<evidence type="ECO:0000256" key="7">
    <source>
        <dbReference type="ARBA" id="ARBA00012712"/>
    </source>
</evidence>
<dbReference type="Proteomes" id="UP000504635">
    <property type="component" value="Unplaced"/>
</dbReference>
<reference evidence="21" key="1">
    <citation type="submission" date="2025-08" db="UniProtKB">
        <authorList>
            <consortium name="RefSeq"/>
        </authorList>
    </citation>
    <scope>IDENTIFICATION</scope>
    <source>
        <tissue evidence="21">Gonads</tissue>
    </source>
</reference>
<evidence type="ECO:0000256" key="17">
    <source>
        <dbReference type="ARBA" id="ARBA00048341"/>
    </source>
</evidence>
<evidence type="ECO:0000256" key="12">
    <source>
        <dbReference type="ARBA" id="ARBA00022801"/>
    </source>
</evidence>
<keyword evidence="10" id="KW-0808">Transferase</keyword>
<comment type="catalytic activity">
    <reaction evidence="17">
        <text>IMP + H2O = 5-formamido-1-(5-phospho-D-ribosyl)imidazole-4-carboxamide</text>
        <dbReference type="Rhea" id="RHEA:18445"/>
        <dbReference type="ChEBI" id="CHEBI:15377"/>
        <dbReference type="ChEBI" id="CHEBI:58053"/>
        <dbReference type="ChEBI" id="CHEBI:58467"/>
        <dbReference type="EC" id="3.5.4.10"/>
    </reaction>
    <physiologicalReaction direction="right-to-left" evidence="17">
        <dbReference type="Rhea" id="RHEA:18447"/>
    </physiologicalReaction>
</comment>
<dbReference type="OrthoDB" id="6017153at2759"/>
<keyword evidence="9" id="KW-0963">Cytoplasm</keyword>
<evidence type="ECO:0000256" key="6">
    <source>
        <dbReference type="ARBA" id="ARBA00012253"/>
    </source>
</evidence>
<dbReference type="Pfam" id="PF02142">
    <property type="entry name" value="MGS"/>
    <property type="match status" value="1"/>
</dbReference>
<evidence type="ECO:0000256" key="1">
    <source>
        <dbReference type="ARBA" id="ARBA00000945"/>
    </source>
</evidence>
<evidence type="ECO:0000313" key="20">
    <source>
        <dbReference type="Proteomes" id="UP000504635"/>
    </source>
</evidence>
<protein>
    <recommendedName>
        <fullName evidence="8">Bifunctional purine biosynthesis protein ATIC</fullName>
        <ecNumber evidence="6">2.1.2.3</ecNumber>
        <ecNumber evidence="7">3.5.4.10</ecNumber>
    </recommendedName>
    <alternativeName>
        <fullName evidence="14">AICAR transformylase/inosine monophosphate cyclohydrolase</fullName>
    </alternativeName>
</protein>
<evidence type="ECO:0000256" key="9">
    <source>
        <dbReference type="ARBA" id="ARBA00022490"/>
    </source>
</evidence>
<dbReference type="NCBIfam" id="NF005492">
    <property type="entry name" value="PRK07106.1"/>
    <property type="match status" value="1"/>
</dbReference>
<accession>A0A6J2Y1C9</accession>
<evidence type="ECO:0000256" key="18">
    <source>
        <dbReference type="ARBA" id="ARBA00053070"/>
    </source>
</evidence>
<dbReference type="NCBIfam" id="TIGR00355">
    <property type="entry name" value="purH"/>
    <property type="match status" value="1"/>
</dbReference>
<comment type="subunit">
    <text evidence="15">Homodimer. Associates with internalized INSR complexes on Golgi/endosomal membranes. Interacts with INSR; ATIC together with PRKAA2/AMPK2 and HACD3/PTPLAD1 is proposed to be part of a signaling network regulating INSR autophosphorylation and endocytosis.</text>
</comment>
<name>A0A6J2Y1C9_SITOR</name>
<gene>
    <name evidence="21" type="primary">LOC115882676</name>
</gene>
<dbReference type="Pfam" id="PF01808">
    <property type="entry name" value="AICARFT_IMPCHas"/>
    <property type="match status" value="1"/>
</dbReference>
<proteinExistence type="inferred from homology"/>
<keyword evidence="11" id="KW-0658">Purine biosynthesis</keyword>
<comment type="function">
    <text evidence="18">Bifunctional enzyme that catalyzes the last two steps of purine biosynthesis. Acts as a transformylase that incorporates a formyl group to the AMP analog AICAR (5-amino-1-(5-phospho-beta-D-ribosyl)imidazole-4-carboxamide) to produce the intermediate formyl-AICAR (FAICAR). Can use both 10-formyldihydrofolate and 10-formyltetrahydrofolate as the formyl donor in this reaction. Also catalyzes the cyclization of FAICAR to inosine monophosphate (IMP). Promotes insulin receptor/INSR autophosphorylation and is involved in INSR internalization.</text>
</comment>
<dbReference type="PROSITE" id="PS51855">
    <property type="entry name" value="MGS"/>
    <property type="match status" value="1"/>
</dbReference>
<evidence type="ECO:0000313" key="21">
    <source>
        <dbReference type="RefSeq" id="XP_030756729.1"/>
    </source>
</evidence>
<dbReference type="KEGG" id="soy:115882676"/>
<dbReference type="SMART" id="SM00851">
    <property type="entry name" value="MGS"/>
    <property type="match status" value="1"/>
</dbReference>
<dbReference type="GO" id="GO:0003937">
    <property type="term" value="F:IMP cyclohydrolase activity"/>
    <property type="evidence" value="ECO:0007669"/>
    <property type="project" value="UniProtKB-EC"/>
</dbReference>
<dbReference type="EC" id="3.5.4.10" evidence="7"/>
<dbReference type="GO" id="GO:0006189">
    <property type="term" value="P:'de novo' IMP biosynthetic process"/>
    <property type="evidence" value="ECO:0007669"/>
    <property type="project" value="UniProtKB-UniPathway"/>
</dbReference>
<dbReference type="SUPFAM" id="SSF52335">
    <property type="entry name" value="Methylglyoxal synthase-like"/>
    <property type="match status" value="1"/>
</dbReference>
<dbReference type="FunFam" id="3.40.50.1380:FF:000003">
    <property type="entry name" value="Bifunctional purine biosynthesis protein"/>
    <property type="match status" value="1"/>
</dbReference>
<dbReference type="InterPro" id="IPR011607">
    <property type="entry name" value="MGS-like_dom"/>
</dbReference>